<proteinExistence type="predicted"/>
<organism evidence="1">
    <name type="scientific">marine sediment metagenome</name>
    <dbReference type="NCBI Taxonomy" id="412755"/>
    <lineage>
        <taxon>unclassified sequences</taxon>
        <taxon>metagenomes</taxon>
        <taxon>ecological metagenomes</taxon>
    </lineage>
</organism>
<dbReference type="EMBL" id="BARS01044607">
    <property type="protein sequence ID" value="GAG38003.1"/>
    <property type="molecule type" value="Genomic_DNA"/>
</dbReference>
<feature type="non-terminal residue" evidence="1">
    <location>
        <position position="61"/>
    </location>
</feature>
<sequence>MNMQSILNIYSDGIINKARPAHKERKKKVLKFEVPVEKLSKGDLVRKYLTDTKLSNKQIAE</sequence>
<protein>
    <submittedName>
        <fullName evidence="1">Uncharacterized protein</fullName>
    </submittedName>
</protein>
<accession>X0XN01</accession>
<comment type="caution">
    <text evidence="1">The sequence shown here is derived from an EMBL/GenBank/DDBJ whole genome shotgun (WGS) entry which is preliminary data.</text>
</comment>
<name>X0XN01_9ZZZZ</name>
<evidence type="ECO:0000313" key="1">
    <source>
        <dbReference type="EMBL" id="GAG38003.1"/>
    </source>
</evidence>
<reference evidence="1" key="1">
    <citation type="journal article" date="2014" name="Front. Microbiol.">
        <title>High frequency of phylogenetically diverse reductive dehalogenase-homologous genes in deep subseafloor sedimentary metagenomes.</title>
        <authorList>
            <person name="Kawai M."/>
            <person name="Futagami T."/>
            <person name="Toyoda A."/>
            <person name="Takaki Y."/>
            <person name="Nishi S."/>
            <person name="Hori S."/>
            <person name="Arai W."/>
            <person name="Tsubouchi T."/>
            <person name="Morono Y."/>
            <person name="Uchiyama I."/>
            <person name="Ito T."/>
            <person name="Fujiyama A."/>
            <person name="Inagaki F."/>
            <person name="Takami H."/>
        </authorList>
    </citation>
    <scope>NUCLEOTIDE SEQUENCE</scope>
    <source>
        <strain evidence="1">Expedition CK06-06</strain>
    </source>
</reference>
<dbReference type="AlphaFoldDB" id="X0XN01"/>
<gene>
    <name evidence="1" type="ORF">S01H1_67363</name>
</gene>